<accession>A0A381ZFZ2</accession>
<dbReference type="GO" id="GO:0006790">
    <property type="term" value="P:sulfur compound metabolic process"/>
    <property type="evidence" value="ECO:0007669"/>
    <property type="project" value="TreeGrafter"/>
</dbReference>
<reference evidence="7" key="1">
    <citation type="submission" date="2018-05" db="EMBL/GenBank/DDBJ databases">
        <authorList>
            <person name="Lanie J.A."/>
            <person name="Ng W.-L."/>
            <person name="Kazmierczak K.M."/>
            <person name="Andrzejewski T.M."/>
            <person name="Davidsen T.M."/>
            <person name="Wayne K.J."/>
            <person name="Tettelin H."/>
            <person name="Glass J.I."/>
            <person name="Rusch D."/>
            <person name="Podicherti R."/>
            <person name="Tsui H.-C.T."/>
            <person name="Winkler M.E."/>
        </authorList>
    </citation>
    <scope>NUCLEOTIDE SEQUENCE</scope>
</reference>
<dbReference type="InterPro" id="IPR051323">
    <property type="entry name" value="AtsK-like"/>
</dbReference>
<evidence type="ECO:0000256" key="5">
    <source>
        <dbReference type="ARBA" id="ARBA00023004"/>
    </source>
</evidence>
<dbReference type="SUPFAM" id="SSF51197">
    <property type="entry name" value="Clavaminate synthase-like"/>
    <property type="match status" value="1"/>
</dbReference>
<name>A0A381ZFZ2_9ZZZZ</name>
<dbReference type="PANTHER" id="PTHR30468">
    <property type="entry name" value="ALPHA-KETOGLUTARATE-DEPENDENT SULFONATE DIOXYGENASE"/>
    <property type="match status" value="1"/>
</dbReference>
<dbReference type="Gene3D" id="3.60.130.10">
    <property type="entry name" value="Clavaminate synthase-like"/>
    <property type="match status" value="1"/>
</dbReference>
<dbReference type="GO" id="GO:0000908">
    <property type="term" value="F:taurine dioxygenase activity"/>
    <property type="evidence" value="ECO:0007669"/>
    <property type="project" value="TreeGrafter"/>
</dbReference>
<keyword evidence="5" id="KW-0408">Iron</keyword>
<dbReference type="AlphaFoldDB" id="A0A381ZFZ2"/>
<sequence length="288" mass="33763">MENFEPNHFEQNTHPYTIKRLSPSIGAELLDIDLKKPLTDSLKDEIYQALLVYKVIFFRNQDLTIEEHLDFAKNFGELEIHPFASNDEQYPEVLKITHNEKNKGRENTWHSDVTWRLEPSLGSILRMKESPKVGGDTLFADMYAAYEDLSDEVKEKLDGAIAVHDFAGFRKRLEKNGVSEEEIEVFNKKYPMPEHPVIRTHPDTGKKLIYVNAAFTQYIKDWDVDESSRMLRLLYSRAATPEYQCRFVWEDNSIAFWDNRSVQHYASSDYWPQVRRVERVTIIGDRPV</sequence>
<evidence type="ECO:0000256" key="4">
    <source>
        <dbReference type="ARBA" id="ARBA00023002"/>
    </source>
</evidence>
<dbReference type="Pfam" id="PF02668">
    <property type="entry name" value="TauD"/>
    <property type="match status" value="1"/>
</dbReference>
<evidence type="ECO:0000259" key="6">
    <source>
        <dbReference type="Pfam" id="PF02668"/>
    </source>
</evidence>
<protein>
    <recommendedName>
        <fullName evidence="6">TauD/TfdA-like domain-containing protein</fullName>
    </recommendedName>
</protein>
<dbReference type="GO" id="GO:0046872">
    <property type="term" value="F:metal ion binding"/>
    <property type="evidence" value="ECO:0007669"/>
    <property type="project" value="UniProtKB-KW"/>
</dbReference>
<feature type="domain" description="TauD/TfdA-like" evidence="6">
    <location>
        <begin position="18"/>
        <end position="281"/>
    </location>
</feature>
<keyword evidence="2" id="KW-0479">Metal-binding</keyword>
<evidence type="ECO:0000313" key="7">
    <source>
        <dbReference type="EMBL" id="SVA87901.1"/>
    </source>
</evidence>
<keyword evidence="3" id="KW-0223">Dioxygenase</keyword>
<keyword evidence="4" id="KW-0560">Oxidoreductase</keyword>
<evidence type="ECO:0000256" key="1">
    <source>
        <dbReference type="ARBA" id="ARBA00005896"/>
    </source>
</evidence>
<proteinExistence type="inferred from homology"/>
<dbReference type="EMBL" id="UINC01021089">
    <property type="protein sequence ID" value="SVA87901.1"/>
    <property type="molecule type" value="Genomic_DNA"/>
</dbReference>
<gene>
    <name evidence="7" type="ORF">METZ01_LOCUS140755</name>
</gene>
<dbReference type="InterPro" id="IPR003819">
    <property type="entry name" value="TauD/TfdA-like"/>
</dbReference>
<comment type="similarity">
    <text evidence="1">Belongs to the TfdA dioxygenase family.</text>
</comment>
<dbReference type="InterPro" id="IPR042098">
    <property type="entry name" value="TauD-like_sf"/>
</dbReference>
<dbReference type="GO" id="GO:0005737">
    <property type="term" value="C:cytoplasm"/>
    <property type="evidence" value="ECO:0007669"/>
    <property type="project" value="TreeGrafter"/>
</dbReference>
<dbReference type="PANTHER" id="PTHR30468:SF1">
    <property type="entry name" value="ALPHA-KETOGLUTARATE-DEPENDENT SULFONATE DIOXYGENASE"/>
    <property type="match status" value="1"/>
</dbReference>
<evidence type="ECO:0000256" key="2">
    <source>
        <dbReference type="ARBA" id="ARBA00022723"/>
    </source>
</evidence>
<evidence type="ECO:0000256" key="3">
    <source>
        <dbReference type="ARBA" id="ARBA00022964"/>
    </source>
</evidence>
<organism evidence="7">
    <name type="scientific">marine metagenome</name>
    <dbReference type="NCBI Taxonomy" id="408172"/>
    <lineage>
        <taxon>unclassified sequences</taxon>
        <taxon>metagenomes</taxon>
        <taxon>ecological metagenomes</taxon>
    </lineage>
</organism>